<evidence type="ECO:0000313" key="2">
    <source>
        <dbReference type="EMBL" id="VDD85447.1"/>
    </source>
</evidence>
<evidence type="ECO:0000313" key="4">
    <source>
        <dbReference type="WBParaSite" id="EVEC_0000086601-mRNA-1"/>
    </source>
</evidence>
<dbReference type="EMBL" id="UXUI01001464">
    <property type="protein sequence ID" value="VDD85447.1"/>
    <property type="molecule type" value="Genomic_DNA"/>
</dbReference>
<organism evidence="4">
    <name type="scientific">Enterobius vermicularis</name>
    <name type="common">Human pinworm</name>
    <dbReference type="NCBI Taxonomy" id="51028"/>
    <lineage>
        <taxon>Eukaryota</taxon>
        <taxon>Metazoa</taxon>
        <taxon>Ecdysozoa</taxon>
        <taxon>Nematoda</taxon>
        <taxon>Chromadorea</taxon>
        <taxon>Rhabditida</taxon>
        <taxon>Spirurina</taxon>
        <taxon>Oxyuridomorpha</taxon>
        <taxon>Oxyuroidea</taxon>
        <taxon>Oxyuridae</taxon>
        <taxon>Enterobius</taxon>
    </lineage>
</organism>
<feature type="region of interest" description="Disordered" evidence="1">
    <location>
        <begin position="1"/>
        <end position="102"/>
    </location>
</feature>
<evidence type="ECO:0000256" key="1">
    <source>
        <dbReference type="SAM" id="MobiDB-lite"/>
    </source>
</evidence>
<reference evidence="4" key="1">
    <citation type="submission" date="2017-02" db="UniProtKB">
        <authorList>
            <consortium name="WormBaseParasite"/>
        </authorList>
    </citation>
    <scope>IDENTIFICATION</scope>
</reference>
<keyword evidence="3" id="KW-1185">Reference proteome</keyword>
<feature type="compositionally biased region" description="Low complexity" evidence="1">
    <location>
        <begin position="190"/>
        <end position="204"/>
    </location>
</feature>
<sequence>MAQYPIAEPEINDKVKNQTDKSVQEEKKPLEIIEALHPTKESNASSESRDHQINDSSEDAVESTSRATIDAGRELHRNVEQEVPVAKEHNGTEGAESSEPVRVTNDLVKLSALPIQEAVPYLKKYLPEETSPRTPTLNQESPKTNTETEDTLSPVERAQEEIRPPEIIEAFHPNKESEISTAELRSHQINNSTDNSVESSSTSTGHAGQEPYSNAEQEITGAKKEDYETQRT</sequence>
<feature type="compositionally biased region" description="Basic and acidic residues" evidence="1">
    <location>
        <begin position="11"/>
        <end position="31"/>
    </location>
</feature>
<evidence type="ECO:0000313" key="3">
    <source>
        <dbReference type="Proteomes" id="UP000274131"/>
    </source>
</evidence>
<feature type="compositionally biased region" description="Basic and acidic residues" evidence="1">
    <location>
        <begin position="71"/>
        <end position="91"/>
    </location>
</feature>
<name>A0A0N4UU25_ENTVE</name>
<reference evidence="2 3" key="2">
    <citation type="submission" date="2018-10" db="EMBL/GenBank/DDBJ databases">
        <authorList>
            <consortium name="Pathogen Informatics"/>
        </authorList>
    </citation>
    <scope>NUCLEOTIDE SEQUENCE [LARGE SCALE GENOMIC DNA]</scope>
</reference>
<dbReference type="Proteomes" id="UP000274131">
    <property type="component" value="Unassembled WGS sequence"/>
</dbReference>
<feature type="compositionally biased region" description="Basic and acidic residues" evidence="1">
    <location>
        <begin position="221"/>
        <end position="232"/>
    </location>
</feature>
<gene>
    <name evidence="2" type="ORF">EVEC_LOCUS590</name>
</gene>
<accession>A0A0N4UU25</accession>
<feature type="region of interest" description="Disordered" evidence="1">
    <location>
        <begin position="125"/>
        <end position="232"/>
    </location>
</feature>
<protein>
    <submittedName>
        <fullName evidence="2 4">Uncharacterized protein</fullName>
    </submittedName>
</protein>
<feature type="compositionally biased region" description="Basic and acidic residues" evidence="1">
    <location>
        <begin position="157"/>
        <end position="166"/>
    </location>
</feature>
<proteinExistence type="predicted"/>
<dbReference type="WBParaSite" id="EVEC_0000086601-mRNA-1">
    <property type="protein sequence ID" value="EVEC_0000086601-mRNA-1"/>
    <property type="gene ID" value="EVEC_0000086601"/>
</dbReference>
<dbReference type="AlphaFoldDB" id="A0A0N4UU25"/>
<feature type="compositionally biased region" description="Polar residues" evidence="1">
    <location>
        <begin position="132"/>
        <end position="145"/>
    </location>
</feature>